<dbReference type="EMBL" id="FPAW01000004">
    <property type="protein sequence ID" value="SFT62596.1"/>
    <property type="molecule type" value="Genomic_DNA"/>
</dbReference>
<gene>
    <name evidence="1" type="ORF">SAMN05216236_104138</name>
</gene>
<dbReference type="Proteomes" id="UP000182466">
    <property type="component" value="Unassembled WGS sequence"/>
</dbReference>
<evidence type="ECO:0000313" key="1">
    <source>
        <dbReference type="EMBL" id="SFT62596.1"/>
    </source>
</evidence>
<evidence type="ECO:0000313" key="2">
    <source>
        <dbReference type="Proteomes" id="UP000182466"/>
    </source>
</evidence>
<organism evidence="1 2">
    <name type="scientific">Sedimentitalea nanhaiensis</name>
    <dbReference type="NCBI Taxonomy" id="999627"/>
    <lineage>
        <taxon>Bacteria</taxon>
        <taxon>Pseudomonadati</taxon>
        <taxon>Pseudomonadota</taxon>
        <taxon>Alphaproteobacteria</taxon>
        <taxon>Rhodobacterales</taxon>
        <taxon>Paracoccaceae</taxon>
        <taxon>Sedimentitalea</taxon>
    </lineage>
</organism>
<dbReference type="AlphaFoldDB" id="A0A1I6ZIT4"/>
<dbReference type="RefSeq" id="WP_027261549.1">
    <property type="nucleotide sequence ID" value="NZ_FPAW01000004.1"/>
</dbReference>
<reference evidence="1 2" key="1">
    <citation type="submission" date="2016-10" db="EMBL/GenBank/DDBJ databases">
        <authorList>
            <person name="de Groot N.N."/>
        </authorList>
    </citation>
    <scope>NUCLEOTIDE SEQUENCE [LARGE SCALE GENOMIC DNA]</scope>
    <source>
        <strain evidence="1 2">CGMCC 1.10959</strain>
    </source>
</reference>
<protein>
    <submittedName>
        <fullName evidence="1">Uncharacterized protein</fullName>
    </submittedName>
</protein>
<proteinExistence type="predicted"/>
<dbReference type="OrthoDB" id="7845446at2"/>
<keyword evidence="2" id="KW-1185">Reference proteome</keyword>
<sequence>MAESNDNDNDNLERWVQTFNKGHGYAGVFNSDTKDDMRIVERSTIEEWRVSIEMEFGIVSDTPQPNPDDPPDFFVSIGGQQLNVELVQMVEQEYKQRAANDETPFSGQLFQDMQWSRERFVSKLNELIANKGKKYEKAGVRIDVLLIHTAEPWLTSTEAQAWLEVEEIMPHPSIRSASLLFDYEPGRGVDHWPVLTVCGELIQKS</sequence>
<dbReference type="STRING" id="999627.SAMN05216236_104138"/>
<name>A0A1I6ZIT4_9RHOB</name>
<accession>A0A1I6ZIT4</accession>